<organism evidence="1">
    <name type="scientific">uncultured Caudovirales phage</name>
    <dbReference type="NCBI Taxonomy" id="2100421"/>
    <lineage>
        <taxon>Viruses</taxon>
        <taxon>Duplodnaviria</taxon>
        <taxon>Heunggongvirae</taxon>
        <taxon>Uroviricota</taxon>
        <taxon>Caudoviricetes</taxon>
        <taxon>Peduoviridae</taxon>
        <taxon>Maltschvirus</taxon>
        <taxon>Maltschvirus maltsch</taxon>
    </lineage>
</organism>
<name>A0A6J5LYB2_9CAUD</name>
<gene>
    <name evidence="1" type="ORF">UFOVP338_60</name>
</gene>
<evidence type="ECO:0000313" key="1">
    <source>
        <dbReference type="EMBL" id="CAB4139594.1"/>
    </source>
</evidence>
<sequence>MVNRKFEYNGVKYTYVLIAKKLPWHPYNTAYIKGTGINVKGLDRAELEEKLKKAIDQKTEIDSLKD</sequence>
<dbReference type="EMBL" id="LR796351">
    <property type="protein sequence ID" value="CAB4139594.1"/>
    <property type="molecule type" value="Genomic_DNA"/>
</dbReference>
<proteinExistence type="predicted"/>
<protein>
    <submittedName>
        <fullName evidence="1">Uncharacterized protein</fullName>
    </submittedName>
</protein>
<reference evidence="1" key="1">
    <citation type="submission" date="2020-04" db="EMBL/GenBank/DDBJ databases">
        <authorList>
            <person name="Chiriac C."/>
            <person name="Salcher M."/>
            <person name="Ghai R."/>
            <person name="Kavagutti S V."/>
        </authorList>
    </citation>
    <scope>NUCLEOTIDE SEQUENCE</scope>
</reference>
<accession>A0A6J5LYB2</accession>